<feature type="domain" description="Phosphatidic acid phosphatase type 2/haloperoxidase" evidence="3">
    <location>
        <begin position="126"/>
        <end position="227"/>
    </location>
</feature>
<dbReference type="PANTHER" id="PTHR14969">
    <property type="entry name" value="SPHINGOSINE-1-PHOSPHATE PHOSPHOHYDROLASE"/>
    <property type="match status" value="1"/>
</dbReference>
<organism evidence="4 5">
    <name type="scientific">Solitalea canadensis (strain ATCC 29591 / DSM 3403 / JCM 21819 / LMG 8368 / NBRC 15130 / NCIMB 12057 / USAM 9D)</name>
    <name type="common">Flexibacter canadensis</name>
    <dbReference type="NCBI Taxonomy" id="929556"/>
    <lineage>
        <taxon>Bacteria</taxon>
        <taxon>Pseudomonadati</taxon>
        <taxon>Bacteroidota</taxon>
        <taxon>Sphingobacteriia</taxon>
        <taxon>Sphingobacteriales</taxon>
        <taxon>Sphingobacteriaceae</taxon>
        <taxon>Solitalea</taxon>
    </lineage>
</organism>
<dbReference type="CDD" id="cd03394">
    <property type="entry name" value="PAP2_like_5"/>
    <property type="match status" value="1"/>
</dbReference>
<dbReference type="STRING" id="929556.Solca_1061"/>
<keyword evidence="1" id="KW-0472">Membrane</keyword>
<keyword evidence="2" id="KW-0732">Signal</keyword>
<sequence>MKKSLSIQLILILTAVNTAFAQFSDTTAFKRSIMEEANNNPLPKQSSHLAKTMSIALPGLMVGYGFYALENKQLIGINLETKEEIGEHHPYFATSVDNYMQFAPAVAVYGLNAMNIKGKNTLRDRTMIYLLSTAFMSTTVYSVKSLTHELRPDGSNFHSFPSGHTATAFAAAEFMRQEYKDQSPWYGIAGYSVALATGTFRMYNNKHWFSDVVAGAGIGILSTKLAYWVYPSIKRTLFKDKPGKTIIVPTYQNNTLGATIVVNLK</sequence>
<evidence type="ECO:0000256" key="1">
    <source>
        <dbReference type="SAM" id="Phobius"/>
    </source>
</evidence>
<feature type="signal peptide" evidence="2">
    <location>
        <begin position="1"/>
        <end position="21"/>
    </location>
</feature>
<dbReference type="InterPro" id="IPR000326">
    <property type="entry name" value="PAP2/HPO"/>
</dbReference>
<keyword evidence="1" id="KW-1133">Transmembrane helix</keyword>
<dbReference type="HOGENOM" id="CLU_079010_1_0_10"/>
<evidence type="ECO:0000256" key="2">
    <source>
        <dbReference type="SAM" id="SignalP"/>
    </source>
</evidence>
<evidence type="ECO:0000313" key="4">
    <source>
        <dbReference type="EMBL" id="AFD06168.1"/>
    </source>
</evidence>
<keyword evidence="5" id="KW-1185">Reference proteome</keyword>
<dbReference type="InterPro" id="IPR036938">
    <property type="entry name" value="PAP2/HPO_sf"/>
</dbReference>
<dbReference type="Gene3D" id="1.20.144.10">
    <property type="entry name" value="Phosphatidic acid phosphatase type 2/haloperoxidase"/>
    <property type="match status" value="1"/>
</dbReference>
<protein>
    <submittedName>
        <fullName evidence="4">Membrane-associated phospholipid phosphatase</fullName>
    </submittedName>
</protein>
<dbReference type="EMBL" id="CP003349">
    <property type="protein sequence ID" value="AFD06168.1"/>
    <property type="molecule type" value="Genomic_DNA"/>
</dbReference>
<feature type="transmembrane region" description="Helical" evidence="1">
    <location>
        <begin position="185"/>
        <end position="203"/>
    </location>
</feature>
<dbReference type="PANTHER" id="PTHR14969:SF13">
    <property type="entry name" value="AT30094P"/>
    <property type="match status" value="1"/>
</dbReference>
<gene>
    <name evidence="4" type="ordered locus">Solca_1061</name>
</gene>
<keyword evidence="1" id="KW-0812">Transmembrane</keyword>
<dbReference type="SUPFAM" id="SSF48317">
    <property type="entry name" value="Acid phosphatase/Vanadium-dependent haloperoxidase"/>
    <property type="match status" value="1"/>
</dbReference>
<name>H8KVB0_SOLCM</name>
<feature type="transmembrane region" description="Helical" evidence="1">
    <location>
        <begin position="209"/>
        <end position="230"/>
    </location>
</feature>
<evidence type="ECO:0000313" key="5">
    <source>
        <dbReference type="Proteomes" id="UP000007590"/>
    </source>
</evidence>
<dbReference type="Proteomes" id="UP000007590">
    <property type="component" value="Chromosome"/>
</dbReference>
<evidence type="ECO:0000259" key="3">
    <source>
        <dbReference type="SMART" id="SM00014"/>
    </source>
</evidence>
<dbReference type="Pfam" id="PF01569">
    <property type="entry name" value="PAP2"/>
    <property type="match status" value="1"/>
</dbReference>
<reference evidence="4" key="1">
    <citation type="submission" date="2012-02" db="EMBL/GenBank/DDBJ databases">
        <title>The complete genome of Solitalea canadensis DSM 3403.</title>
        <authorList>
            <consortium name="US DOE Joint Genome Institute (JGI-PGF)"/>
            <person name="Lucas S."/>
            <person name="Copeland A."/>
            <person name="Lapidus A."/>
            <person name="Glavina del Rio T."/>
            <person name="Dalin E."/>
            <person name="Tice H."/>
            <person name="Bruce D."/>
            <person name="Goodwin L."/>
            <person name="Pitluck S."/>
            <person name="Peters L."/>
            <person name="Ovchinnikova G."/>
            <person name="Lu M."/>
            <person name="Kyrpides N."/>
            <person name="Mavromatis K."/>
            <person name="Ivanova N."/>
            <person name="Brettin T."/>
            <person name="Detter J.C."/>
            <person name="Han C."/>
            <person name="Larimer F."/>
            <person name="Land M."/>
            <person name="Hauser L."/>
            <person name="Markowitz V."/>
            <person name="Cheng J.-F."/>
            <person name="Hugenholtz P."/>
            <person name="Woyke T."/>
            <person name="Wu D."/>
            <person name="Spring S."/>
            <person name="Schroeder M."/>
            <person name="Kopitz M."/>
            <person name="Brambilla E."/>
            <person name="Klenk H.-P."/>
            <person name="Eisen J.A."/>
        </authorList>
    </citation>
    <scope>NUCLEOTIDE SEQUENCE</scope>
    <source>
        <strain evidence="4">DSM 3403</strain>
    </source>
</reference>
<dbReference type="RefSeq" id="WP_014679395.1">
    <property type="nucleotide sequence ID" value="NC_017770.1"/>
</dbReference>
<proteinExistence type="predicted"/>
<dbReference type="AlphaFoldDB" id="H8KVB0"/>
<accession>H8KVB0</accession>
<feature type="chain" id="PRO_5003614591" evidence="2">
    <location>
        <begin position="22"/>
        <end position="265"/>
    </location>
</feature>
<dbReference type="SMART" id="SM00014">
    <property type="entry name" value="acidPPc"/>
    <property type="match status" value="1"/>
</dbReference>
<dbReference type="eggNOG" id="COG0671">
    <property type="taxonomic scope" value="Bacteria"/>
</dbReference>
<dbReference type="KEGG" id="scn:Solca_1061"/>